<dbReference type="Proteomes" id="UP000048908">
    <property type="component" value="Unassembled WGS sequence"/>
</dbReference>
<feature type="transmembrane region" description="Helical" evidence="1">
    <location>
        <begin position="308"/>
        <end position="325"/>
    </location>
</feature>
<gene>
    <name evidence="2" type="ORF">JAN5088_03272</name>
</gene>
<organism evidence="2 3">
    <name type="scientific">Jannaschia rubra</name>
    <dbReference type="NCBI Taxonomy" id="282197"/>
    <lineage>
        <taxon>Bacteria</taxon>
        <taxon>Pseudomonadati</taxon>
        <taxon>Pseudomonadota</taxon>
        <taxon>Alphaproteobacteria</taxon>
        <taxon>Rhodobacterales</taxon>
        <taxon>Roseobacteraceae</taxon>
        <taxon>Jannaschia</taxon>
    </lineage>
</organism>
<reference evidence="2 3" key="1">
    <citation type="submission" date="2015-07" db="EMBL/GenBank/DDBJ databases">
        <authorList>
            <person name="Noorani M."/>
        </authorList>
    </citation>
    <scope>NUCLEOTIDE SEQUENCE [LARGE SCALE GENOMIC DNA]</scope>
    <source>
        <strain evidence="2 3">CECT 5088</strain>
    </source>
</reference>
<evidence type="ECO:0008006" key="4">
    <source>
        <dbReference type="Google" id="ProtNLM"/>
    </source>
</evidence>
<dbReference type="AlphaFoldDB" id="A0A0M6XTI9"/>
<dbReference type="EMBL" id="CXPG01000022">
    <property type="protein sequence ID" value="CTQ34476.1"/>
    <property type="molecule type" value="Genomic_DNA"/>
</dbReference>
<evidence type="ECO:0000313" key="3">
    <source>
        <dbReference type="Proteomes" id="UP000048908"/>
    </source>
</evidence>
<evidence type="ECO:0000256" key="1">
    <source>
        <dbReference type="SAM" id="Phobius"/>
    </source>
</evidence>
<dbReference type="NCBIfam" id="NF047336">
    <property type="entry name" value="conj_memb_RcgA"/>
    <property type="match status" value="1"/>
</dbReference>
<feature type="transmembrane region" description="Helical" evidence="1">
    <location>
        <begin position="21"/>
        <end position="40"/>
    </location>
</feature>
<sequence length="366" mass="39763">MAGWSERLYGLGGPLNLPASIFAGATALQFASYFIGNHSITYVRQDGVEKQVGFHWATNWSFLFMLFLPLFVIFASHLVSFWRTHGRAALLPDADRASAVEAWLRNVARSNPTFWAVLLICLGFAGGVQWIGARLLPLSAGMEDGPIDWASVALVRPDVVTVPEAVVFSGLAYFYMAVCFYVMFAGLILLYILADDYWDVAKGQDATAPVREDIARVILKGLYRCTAAGLLVAICMTVQNRYLPSDALDVWAWLFGDMLAVRWGSNPIPSDGYGFVMHYTSLLVALPTCAVMIYGIVRVAIPAGVADLSLRMAAALALIAAGYLLTGAFRGFSLLLGLAVLLCLYGLFDPTYGSNGGRAKSEGRRV</sequence>
<proteinExistence type="predicted"/>
<protein>
    <recommendedName>
        <fullName evidence="4">Transmembrane protein</fullName>
    </recommendedName>
</protein>
<feature type="transmembrane region" description="Helical" evidence="1">
    <location>
        <begin position="60"/>
        <end position="82"/>
    </location>
</feature>
<feature type="transmembrane region" description="Helical" evidence="1">
    <location>
        <begin position="221"/>
        <end position="239"/>
    </location>
</feature>
<feature type="transmembrane region" description="Helical" evidence="1">
    <location>
        <begin position="331"/>
        <end position="348"/>
    </location>
</feature>
<name>A0A0M6XTI9_9RHOB</name>
<accession>A0A0M6XTI9</accession>
<keyword evidence="3" id="KW-1185">Reference proteome</keyword>
<keyword evidence="1" id="KW-1133">Transmembrane helix</keyword>
<feature type="transmembrane region" description="Helical" evidence="1">
    <location>
        <begin position="172"/>
        <end position="194"/>
    </location>
</feature>
<feature type="transmembrane region" description="Helical" evidence="1">
    <location>
        <begin position="113"/>
        <end position="132"/>
    </location>
</feature>
<evidence type="ECO:0000313" key="2">
    <source>
        <dbReference type="EMBL" id="CTQ34476.1"/>
    </source>
</evidence>
<keyword evidence="1" id="KW-0812">Transmembrane</keyword>
<dbReference type="InterPro" id="IPR058114">
    <property type="entry name" value="RcgA-like"/>
</dbReference>
<feature type="transmembrane region" description="Helical" evidence="1">
    <location>
        <begin position="276"/>
        <end position="296"/>
    </location>
</feature>
<keyword evidence="1" id="KW-0472">Membrane</keyword>